<organism evidence="2 3">
    <name type="scientific">Adiantum capillus-veneris</name>
    <name type="common">Maidenhair fern</name>
    <dbReference type="NCBI Taxonomy" id="13818"/>
    <lineage>
        <taxon>Eukaryota</taxon>
        <taxon>Viridiplantae</taxon>
        <taxon>Streptophyta</taxon>
        <taxon>Embryophyta</taxon>
        <taxon>Tracheophyta</taxon>
        <taxon>Polypodiopsida</taxon>
        <taxon>Polypodiidae</taxon>
        <taxon>Polypodiales</taxon>
        <taxon>Pteridineae</taxon>
        <taxon>Pteridaceae</taxon>
        <taxon>Vittarioideae</taxon>
        <taxon>Adiantum</taxon>
    </lineage>
</organism>
<evidence type="ECO:0000313" key="2">
    <source>
        <dbReference type="EMBL" id="KAI5069865.1"/>
    </source>
</evidence>
<sequence length="128" mass="15322">MELEPESKLKEEEQHSSSDDRHDSRSDRDNQHEGRIRRTHEDRDRTRHDPHNDGDQGRHDRHEGSYERQRDHDKEDNYRMDHSRKVAVIKGLTESMNSVQRMLFHPIAVLFHYRFSGSMTEGESKICK</sequence>
<evidence type="ECO:0000256" key="1">
    <source>
        <dbReference type="SAM" id="MobiDB-lite"/>
    </source>
</evidence>
<protein>
    <submittedName>
        <fullName evidence="2">Uncharacterized protein</fullName>
    </submittedName>
</protein>
<reference evidence="2" key="1">
    <citation type="submission" date="2021-01" db="EMBL/GenBank/DDBJ databases">
        <title>Adiantum capillus-veneris genome.</title>
        <authorList>
            <person name="Fang Y."/>
            <person name="Liao Q."/>
        </authorList>
    </citation>
    <scope>NUCLEOTIDE SEQUENCE</scope>
    <source>
        <strain evidence="2">H3</strain>
        <tissue evidence="2">Leaf</tissue>
    </source>
</reference>
<proteinExistence type="predicted"/>
<accession>A0A9D4ZDX7</accession>
<dbReference type="Proteomes" id="UP000886520">
    <property type="component" value="Chromosome 15"/>
</dbReference>
<name>A0A9D4ZDX7_ADICA</name>
<dbReference type="AlphaFoldDB" id="A0A9D4ZDX7"/>
<dbReference type="EMBL" id="JABFUD020000015">
    <property type="protein sequence ID" value="KAI5069865.1"/>
    <property type="molecule type" value="Genomic_DNA"/>
</dbReference>
<gene>
    <name evidence="2" type="ORF">GOP47_0016166</name>
</gene>
<feature type="region of interest" description="Disordered" evidence="1">
    <location>
        <begin position="1"/>
        <end position="79"/>
    </location>
</feature>
<keyword evidence="3" id="KW-1185">Reference proteome</keyword>
<comment type="caution">
    <text evidence="2">The sequence shown here is derived from an EMBL/GenBank/DDBJ whole genome shotgun (WGS) entry which is preliminary data.</text>
</comment>
<evidence type="ECO:0000313" key="3">
    <source>
        <dbReference type="Proteomes" id="UP000886520"/>
    </source>
</evidence>